<sequence>MGVRLTVAKCHIRMSPASLDCSFPPNQLCNACLDAYLQIADVARSGWWKKLLVTLWTRENATRGKRWRHGRIARVDRSSRRWCGIASRGKSENS</sequence>
<proteinExistence type="predicted"/>
<comment type="caution">
    <text evidence="1">The sequence shown here is derived from an EMBL/GenBank/DDBJ whole genome shotgun (WGS) entry which is preliminary data.</text>
</comment>
<reference evidence="1 2" key="1">
    <citation type="submission" date="2024-01" db="EMBL/GenBank/DDBJ databases">
        <title>Genome assemblies of Stephania.</title>
        <authorList>
            <person name="Yang L."/>
        </authorList>
    </citation>
    <scope>NUCLEOTIDE SEQUENCE [LARGE SCALE GENOMIC DNA]</scope>
    <source>
        <strain evidence="1">YNDBR</strain>
        <tissue evidence="1">Leaf</tissue>
    </source>
</reference>
<gene>
    <name evidence="1" type="ORF">Syun_026074</name>
</gene>
<accession>A0AAP0HVY1</accession>
<evidence type="ECO:0000313" key="2">
    <source>
        <dbReference type="Proteomes" id="UP001420932"/>
    </source>
</evidence>
<evidence type="ECO:0000313" key="1">
    <source>
        <dbReference type="EMBL" id="KAK9099029.1"/>
    </source>
</evidence>
<protein>
    <submittedName>
        <fullName evidence="1">Uncharacterized protein</fullName>
    </submittedName>
</protein>
<organism evidence="1 2">
    <name type="scientific">Stephania yunnanensis</name>
    <dbReference type="NCBI Taxonomy" id="152371"/>
    <lineage>
        <taxon>Eukaryota</taxon>
        <taxon>Viridiplantae</taxon>
        <taxon>Streptophyta</taxon>
        <taxon>Embryophyta</taxon>
        <taxon>Tracheophyta</taxon>
        <taxon>Spermatophyta</taxon>
        <taxon>Magnoliopsida</taxon>
        <taxon>Ranunculales</taxon>
        <taxon>Menispermaceae</taxon>
        <taxon>Menispermoideae</taxon>
        <taxon>Cissampelideae</taxon>
        <taxon>Stephania</taxon>
    </lineage>
</organism>
<dbReference type="EMBL" id="JBBNAF010000011">
    <property type="protein sequence ID" value="KAK9099029.1"/>
    <property type="molecule type" value="Genomic_DNA"/>
</dbReference>
<keyword evidence="2" id="KW-1185">Reference proteome</keyword>
<dbReference type="Proteomes" id="UP001420932">
    <property type="component" value="Unassembled WGS sequence"/>
</dbReference>
<name>A0AAP0HVY1_9MAGN</name>
<dbReference type="AlphaFoldDB" id="A0AAP0HVY1"/>